<gene>
    <name evidence="3" type="ORF">SAMN05216529_102283</name>
</gene>
<keyword evidence="1" id="KW-0328">Glycosyltransferase</keyword>
<evidence type="ECO:0000313" key="3">
    <source>
        <dbReference type="EMBL" id="SUQ13066.1"/>
    </source>
</evidence>
<dbReference type="Pfam" id="PF03808">
    <property type="entry name" value="Glyco_tran_WecG"/>
    <property type="match status" value="1"/>
</dbReference>
<protein>
    <submittedName>
        <fullName evidence="3">N-acetylglucosaminyldiphosphoundecaprenol N-acetyl-beta-D-mannosaminyltransferase</fullName>
    </submittedName>
</protein>
<dbReference type="OrthoDB" id="1770743at2"/>
<dbReference type="PANTHER" id="PTHR34136:SF1">
    <property type="entry name" value="UDP-N-ACETYL-D-MANNOSAMINURONIC ACID TRANSFERASE"/>
    <property type="match status" value="1"/>
</dbReference>
<evidence type="ECO:0000256" key="1">
    <source>
        <dbReference type="ARBA" id="ARBA00022676"/>
    </source>
</evidence>
<dbReference type="GO" id="GO:0016758">
    <property type="term" value="F:hexosyltransferase activity"/>
    <property type="evidence" value="ECO:0007669"/>
    <property type="project" value="TreeGrafter"/>
</dbReference>
<dbReference type="Proteomes" id="UP000254051">
    <property type="component" value="Unassembled WGS sequence"/>
</dbReference>
<reference evidence="4" key="1">
    <citation type="submission" date="2017-07" db="EMBL/GenBank/DDBJ databases">
        <authorList>
            <person name="Varghese N."/>
            <person name="Submissions S."/>
        </authorList>
    </citation>
    <scope>NUCLEOTIDE SEQUENCE [LARGE SCALE GENOMIC DNA]</scope>
    <source>
        <strain evidence="4">NLAE-zl-C134</strain>
    </source>
</reference>
<keyword evidence="2 3" id="KW-0808">Transferase</keyword>
<dbReference type="InterPro" id="IPR004629">
    <property type="entry name" value="WecG_TagA_CpsF"/>
</dbReference>
<accession>A0A316A3J4</accession>
<organism evidence="3 4">
    <name type="scientific">Faecalicatena contorta</name>
    <dbReference type="NCBI Taxonomy" id="39482"/>
    <lineage>
        <taxon>Bacteria</taxon>
        <taxon>Bacillati</taxon>
        <taxon>Bacillota</taxon>
        <taxon>Clostridia</taxon>
        <taxon>Lachnospirales</taxon>
        <taxon>Lachnospiraceae</taxon>
        <taxon>Faecalicatena</taxon>
    </lineage>
</organism>
<dbReference type="PANTHER" id="PTHR34136">
    <property type="match status" value="1"/>
</dbReference>
<keyword evidence="4" id="KW-1185">Reference proteome</keyword>
<evidence type="ECO:0000313" key="4">
    <source>
        <dbReference type="Proteomes" id="UP000254051"/>
    </source>
</evidence>
<proteinExistence type="predicted"/>
<evidence type="ECO:0000256" key="2">
    <source>
        <dbReference type="ARBA" id="ARBA00022679"/>
    </source>
</evidence>
<sequence length="223" mass="25469">MKEKMNIFDVEIDGLTAKAAMQAVVQYMESESINTIEIVTLDMLMQGKDDPVWKENTKEIDMVLPGEREILEAAEIQDRNLLRDVANRVFLRMFLRYLGRNRKKVFLIAPSEKELLSLEQDMGKYNRGIFIAGHGILNPEGKSEEDVINNVNGVETDCILSVLPSPQQEDFIVRNSALLNARVWLGCGNVLAANYNEENGGGVRRFLMKKAFRYRVEKQKKEN</sequence>
<dbReference type="EMBL" id="UHJJ01000002">
    <property type="protein sequence ID" value="SUQ13066.1"/>
    <property type="molecule type" value="Genomic_DNA"/>
</dbReference>
<name>A0A316A3J4_9FIRM</name>
<dbReference type="RefSeq" id="WP_109709061.1">
    <property type="nucleotide sequence ID" value="NZ_QGDS01000002.1"/>
</dbReference>
<dbReference type="AlphaFoldDB" id="A0A316A3J4"/>